<evidence type="ECO:0000313" key="3">
    <source>
        <dbReference type="EMBL" id="KAF5369160.1"/>
    </source>
</evidence>
<evidence type="ECO:0000256" key="1">
    <source>
        <dbReference type="SAM" id="MobiDB-lite"/>
    </source>
</evidence>
<sequence length="1560" mass="173655">MKDTLGTGISILPMLQRAIDAEDGRFFDGESHNDGVELSSSQTLVPRPIRPLPRSGPSGSPQRSPSQAVASAPPEDPTPPSSNAAASEPASEPPTSKPVVSTPPEDLTSPSKAARSEPPAYQQGISVSPTSKAVASTPPEDLTPPSKAARSEPPAYQQGVSEASRNKARSKARRAAHRKLGANARVPAVNYRLRHTPALRSAGPSVIPADLNAAQLPAASGRWVGKRLRPSRATPWTLAECKAAGFRVFPWNGRDPHAIVDKDDRGIVFLVGHPNDDSWPQVASAAEEAITQARLRGEEKKLFKSDQLSHRRGRFFALASGVSHGGGQTRPGNLVHSTKVRALLDEVLGDPSVQRIAGFQSSAFAYYAPKIYRDYASNLEALYVHDPQLQINFPHSIFPAITINFGPETVTLDHTDPANVAYGMCLLTSGGNYDPTKGGHLILFDLGLVIEFPPGATIMLPSSILRHGNCPIQGGERRISISQYCAGGLFRWVKYGFQTSDSLEARKGGKDLKRKLEGDDEGRTKEALNLFSKVSELSSTLGATMDDDPSRLTPPPQPIQVPLTRYHALPSGNLGWSTHYSSIHASPGKRVRSSSPSFEPHAWEDTPAAHHSVDVTDSAPWLDPAYAEHLDATMVAPRPRRATDNPLKCWIPDRDSFVAEDMRWDGRGEYTEELCPMCGLHEAKIRCEDCEGGQLLCSGCTVAGHRQNSLHRVKAWNKTFFEKITLKDLGLRIQLGHRVGEGCSNPKVAYGDDFVVVHVNGVHEVAVDFCNCETAQLSFVQLLRHRWYPATVSQPKSAATFAVLKHFHLLTFESKASCFEFYHALTRLSDNTGIPKIKDRYSAFMRMVREYRHIKMLKRSGRGHDPAGAAGTAAGELAVLCPACPQPGLNLPSGWQNEPPEKRWIYRLFLGIDANFRLKRKHVSNSIVDPALGDGMSYFVKRDEFINFLNTFGTLVIQDPSTCSNHKAVDAERSAKGLAATGVGTIDCARHDVKRPQSVGDLQRSERLSHLSPSESPSESIELVVSYDIACQWSIHIWKRMEKYPRRLHLDAEGRQHIVFLVPKFHLPAHIMACQTVFSFNYNWGVGRTDGEAPERGWSHINPVATSTREMGPGSRQDTLDDHFGDWNWKKTTLMGVSLLRKIQNAVAERSEQVFRYHQLEQGLDEAGEGEVRAWKIELEEWLQDHTLTLDAVRRELAVQDAKDLAHGNAYILHETVSASQFMTMGLDLEEHQRRLGIDAGELTSHSTDYQNTRIQVRRNVLRRKIDAWIEIQHLYMPALSLHRSKNTSDQDEMPEKIPLMLPSSLKRQLPCDVRLQEMEWRLRKSQANDALDELREGLRLQAYLYIDKDRFQRGQHHNTRSRNIIDRVKVKIKAASLKYRVARVALGHLAGILSGTSSWEVSFPVLAEADISQLSGDGSQSEGHRSVSWIWSRLGDGSQLANNQGMKDALRIEFCKSKARADRWSEEVQLLLEEMRRVLQFFESMAVKWDRRPAAMCFVSKDSASVEALRAYAARQASQYRRMRGHCQHIWRFVPEYVALGLDVEDVIPPELNGHDDGE</sequence>
<dbReference type="CDD" id="cd19757">
    <property type="entry name" value="Bbox1"/>
    <property type="match status" value="1"/>
</dbReference>
<evidence type="ECO:0000313" key="4">
    <source>
        <dbReference type="EMBL" id="KAF5376254.1"/>
    </source>
</evidence>
<dbReference type="EMBL" id="JAACJP010000056">
    <property type="protein sequence ID" value="KAF5369160.1"/>
    <property type="molecule type" value="Genomic_DNA"/>
</dbReference>
<gene>
    <name evidence="4" type="ORF">D9615_008459</name>
    <name evidence="3" type="ORF">D9615_009967</name>
</gene>
<dbReference type="InterPro" id="IPR040521">
    <property type="entry name" value="KDZ"/>
</dbReference>
<feature type="domain" description="CxC2-like cysteine cluster KDZ transposase-associated" evidence="2">
    <location>
        <begin position="726"/>
        <end position="833"/>
    </location>
</feature>
<dbReference type="PANTHER" id="PTHR33096:SF1">
    <property type="entry name" value="CXC1-LIKE CYSTEINE CLUSTER ASSOCIATED WITH KDZ TRANSPOSASES DOMAIN-CONTAINING PROTEIN"/>
    <property type="match status" value="1"/>
</dbReference>
<feature type="compositionally biased region" description="Polar residues" evidence="1">
    <location>
        <begin position="123"/>
        <end position="134"/>
    </location>
</feature>
<dbReference type="OrthoDB" id="3261436at2759"/>
<dbReference type="Pfam" id="PF18758">
    <property type="entry name" value="KDZ"/>
    <property type="match status" value="1"/>
</dbReference>
<comment type="caution">
    <text evidence="4">The sequence shown here is derived from an EMBL/GenBank/DDBJ whole genome shotgun (WGS) entry which is preliminary data.</text>
</comment>
<organism evidence="4 5">
    <name type="scientific">Tricholomella constricta</name>
    <dbReference type="NCBI Taxonomy" id="117010"/>
    <lineage>
        <taxon>Eukaryota</taxon>
        <taxon>Fungi</taxon>
        <taxon>Dikarya</taxon>
        <taxon>Basidiomycota</taxon>
        <taxon>Agaricomycotina</taxon>
        <taxon>Agaricomycetes</taxon>
        <taxon>Agaricomycetidae</taxon>
        <taxon>Agaricales</taxon>
        <taxon>Tricholomatineae</taxon>
        <taxon>Lyophyllaceae</taxon>
        <taxon>Tricholomella</taxon>
    </lineage>
</organism>
<protein>
    <recommendedName>
        <fullName evidence="2">CxC2-like cysteine cluster KDZ transposase-associated domain-containing protein</fullName>
    </recommendedName>
</protein>
<dbReference type="PANTHER" id="PTHR33096">
    <property type="entry name" value="CXC2 DOMAIN-CONTAINING PROTEIN"/>
    <property type="match status" value="1"/>
</dbReference>
<feature type="compositionally biased region" description="Basic and acidic residues" evidence="1">
    <location>
        <begin position="26"/>
        <end position="35"/>
    </location>
</feature>
<keyword evidence="5" id="KW-1185">Reference proteome</keyword>
<feature type="compositionally biased region" description="Basic residues" evidence="1">
    <location>
        <begin position="166"/>
        <end position="179"/>
    </location>
</feature>
<evidence type="ECO:0000259" key="2">
    <source>
        <dbReference type="Pfam" id="PF18803"/>
    </source>
</evidence>
<dbReference type="Gene3D" id="3.60.130.30">
    <property type="match status" value="1"/>
</dbReference>
<dbReference type="Proteomes" id="UP000565441">
    <property type="component" value="Unassembled WGS sequence"/>
</dbReference>
<dbReference type="InterPro" id="IPR041457">
    <property type="entry name" value="CxC2_KDZ-assoc"/>
</dbReference>
<dbReference type="Pfam" id="PF18803">
    <property type="entry name" value="CxC2"/>
    <property type="match status" value="1"/>
</dbReference>
<proteinExistence type="predicted"/>
<feature type="compositionally biased region" description="Low complexity" evidence="1">
    <location>
        <begin position="52"/>
        <end position="67"/>
    </location>
</feature>
<dbReference type="EMBL" id="JAACJP010000029">
    <property type="protein sequence ID" value="KAF5376254.1"/>
    <property type="molecule type" value="Genomic_DNA"/>
</dbReference>
<name>A0A8H5M0L5_9AGAR</name>
<accession>A0A8H5M0L5</accession>
<evidence type="ECO:0000313" key="5">
    <source>
        <dbReference type="Proteomes" id="UP000565441"/>
    </source>
</evidence>
<feature type="region of interest" description="Disordered" evidence="1">
    <location>
        <begin position="26"/>
        <end position="179"/>
    </location>
</feature>
<reference evidence="4 5" key="1">
    <citation type="journal article" date="2020" name="ISME J.">
        <title>Uncovering the hidden diversity of litter-decomposition mechanisms in mushroom-forming fungi.</title>
        <authorList>
            <person name="Floudas D."/>
            <person name="Bentzer J."/>
            <person name="Ahren D."/>
            <person name="Johansson T."/>
            <person name="Persson P."/>
            <person name="Tunlid A."/>
        </authorList>
    </citation>
    <scope>NUCLEOTIDE SEQUENCE [LARGE SCALE GENOMIC DNA]</scope>
    <source>
        <strain evidence="4 5">CBS 661.87</strain>
    </source>
</reference>
<feature type="compositionally biased region" description="Low complexity" evidence="1">
    <location>
        <begin position="81"/>
        <end position="90"/>
    </location>
</feature>